<dbReference type="KEGG" id="dfa:DFA_05735"/>
<feature type="domain" description="EGF-like" evidence="10 11">
    <location>
        <begin position="508"/>
        <end position="519"/>
    </location>
</feature>
<evidence type="ECO:0000313" key="12">
    <source>
        <dbReference type="EMBL" id="EGG23601.1"/>
    </source>
</evidence>
<dbReference type="InterPro" id="IPR000742">
    <property type="entry name" value="EGF"/>
</dbReference>
<feature type="transmembrane region" description="Helical" evidence="9">
    <location>
        <begin position="541"/>
        <end position="562"/>
    </location>
</feature>
<dbReference type="OrthoDB" id="21116at2759"/>
<keyword evidence="5" id="KW-0732">Signal</keyword>
<dbReference type="OMA" id="FIRSENC"/>
<accession>F4PMA1</accession>
<evidence type="ECO:0000259" key="10">
    <source>
        <dbReference type="PROSITE" id="PS00022"/>
    </source>
</evidence>
<evidence type="ECO:0000256" key="7">
    <source>
        <dbReference type="ARBA" id="ARBA00023237"/>
    </source>
</evidence>
<dbReference type="RefSeq" id="XP_004361452.1">
    <property type="nucleotide sequence ID" value="XM_004361395.1"/>
</dbReference>
<evidence type="ECO:0000256" key="2">
    <source>
        <dbReference type="ARBA" id="ARBA00004442"/>
    </source>
</evidence>
<evidence type="ECO:0000256" key="3">
    <source>
        <dbReference type="ARBA" id="ARBA00004613"/>
    </source>
</evidence>
<dbReference type="SUPFAM" id="SSF51126">
    <property type="entry name" value="Pectin lyase-like"/>
    <property type="match status" value="1"/>
</dbReference>
<keyword evidence="9" id="KW-1133">Transmembrane helix</keyword>
<dbReference type="PANTHER" id="PTHR11319">
    <property type="entry name" value="G PROTEIN-COUPLED RECEPTOR-RELATED"/>
    <property type="match status" value="1"/>
</dbReference>
<dbReference type="EMBL" id="GL883008">
    <property type="protein sequence ID" value="EGG23601.1"/>
    <property type="molecule type" value="Genomic_DNA"/>
</dbReference>
<dbReference type="InterPro" id="IPR011050">
    <property type="entry name" value="Pectin_lyase_fold/virulence"/>
</dbReference>
<evidence type="ECO:0000256" key="8">
    <source>
        <dbReference type="SAM" id="MobiDB-lite"/>
    </source>
</evidence>
<evidence type="ECO:0000256" key="6">
    <source>
        <dbReference type="ARBA" id="ARBA00023136"/>
    </source>
</evidence>
<organism evidence="12 13">
    <name type="scientific">Cavenderia fasciculata</name>
    <name type="common">Slime mold</name>
    <name type="synonym">Dictyostelium fasciculatum</name>
    <dbReference type="NCBI Taxonomy" id="261658"/>
    <lineage>
        <taxon>Eukaryota</taxon>
        <taxon>Amoebozoa</taxon>
        <taxon>Evosea</taxon>
        <taxon>Eumycetozoa</taxon>
        <taxon>Dictyostelia</taxon>
        <taxon>Acytosteliales</taxon>
        <taxon>Cavenderiaceae</taxon>
        <taxon>Cavenderia</taxon>
    </lineage>
</organism>
<dbReference type="Pfam" id="PF02415">
    <property type="entry name" value="Chlam_PMP"/>
    <property type="match status" value="1"/>
</dbReference>
<keyword evidence="9" id="KW-0812">Transmembrane</keyword>
<feature type="region of interest" description="Disordered" evidence="8">
    <location>
        <begin position="65"/>
        <end position="88"/>
    </location>
</feature>
<evidence type="ECO:0000256" key="4">
    <source>
        <dbReference type="ARBA" id="ARBA00022525"/>
    </source>
</evidence>
<dbReference type="GO" id="GO:0005576">
    <property type="term" value="C:extracellular region"/>
    <property type="evidence" value="ECO:0007669"/>
    <property type="project" value="UniProtKB-SubCell"/>
</dbReference>
<dbReference type="GeneID" id="14875795"/>
<dbReference type="PROSITE" id="PS00022">
    <property type="entry name" value="EGF_1"/>
    <property type="match status" value="1"/>
</dbReference>
<dbReference type="Proteomes" id="UP000007797">
    <property type="component" value="Unassembled WGS sequence"/>
</dbReference>
<gene>
    <name evidence="12" type="ORF">DFA_05735</name>
</gene>
<dbReference type="AlphaFoldDB" id="F4PMA1"/>
<evidence type="ECO:0000256" key="1">
    <source>
        <dbReference type="ARBA" id="ARBA00004196"/>
    </source>
</evidence>
<keyword evidence="13" id="KW-1185">Reference proteome</keyword>
<dbReference type="PANTHER" id="PTHR11319:SF35">
    <property type="entry name" value="OUTER MEMBRANE PROTEIN PMPC-RELATED"/>
    <property type="match status" value="1"/>
</dbReference>
<sequence>MVQQRLTLSILLLLVVVTTIICSVFMFDIVDATTSYQDFEGSITFQDDIIDDDDDSSFQDYDGDSLSPFSSSSSIFDDSDDTNGSSGGGNTYNCNVDSTIPSNCTSFVKDSNIKTDALINCTYISDCIAVVQNMSLTKTDTLNINLADPLYNGSGNCNLYFDTPAQIFISPMGTPVIVDCIGQASFITHARANLVLSNVYIKNAYSSCVTIQQNPTSFTVFVYNSVFENCTSPGNGGGIQASYPNSIIVHDSTFSNNHAIQGGAISGFTVFLYNSMFVGNSATKGGAVYTDSTMTSAFIRSENCTFKSNNAHLGGAAFVYDLKSINSIYSNNFAQMGGAVFTQSIDTTQSRFLQNSAVNGGAIALAGSPSKNSISLSFIYNNTALEDGGAMYIISPTAPGNLNLQHSKIFNNQASGCGGAVYFNQTNSSYLLGGFFSDNYSPDNEEIACDDSSQPYNCNPCQANQCEDCLQMAGAICITQDFTSYCYIATESCIFGNCSIGNSSNVSCDCSSGYQGDTCATPITPPPHHGGGHNSALAFEISMPIVFGSLVILFLIVIFIMIKKRNNENSYQPLVNS</sequence>
<dbReference type="InterPro" id="IPR003368">
    <property type="entry name" value="POMP_repeat"/>
</dbReference>
<comment type="subcellular location">
    <subcellularLocation>
        <location evidence="1">Cell envelope</location>
    </subcellularLocation>
    <subcellularLocation>
        <location evidence="2">Cell outer membrane</location>
    </subcellularLocation>
    <subcellularLocation>
        <location evidence="3">Secreted</location>
    </subcellularLocation>
</comment>
<evidence type="ECO:0000256" key="9">
    <source>
        <dbReference type="SAM" id="Phobius"/>
    </source>
</evidence>
<evidence type="ECO:0000259" key="11">
    <source>
        <dbReference type="PROSITE" id="PS01186"/>
    </source>
</evidence>
<keyword evidence="7" id="KW-0998">Cell outer membrane</keyword>
<protein>
    <recommendedName>
        <fullName evidence="10 11">EGF-like domain-containing protein</fullName>
    </recommendedName>
</protein>
<evidence type="ECO:0000313" key="13">
    <source>
        <dbReference type="Proteomes" id="UP000007797"/>
    </source>
</evidence>
<evidence type="ECO:0000256" key="5">
    <source>
        <dbReference type="ARBA" id="ARBA00022729"/>
    </source>
</evidence>
<feature type="compositionally biased region" description="Low complexity" evidence="8">
    <location>
        <begin position="65"/>
        <end position="76"/>
    </location>
</feature>
<proteinExistence type="predicted"/>
<name>F4PMA1_CACFS</name>
<reference evidence="13" key="1">
    <citation type="journal article" date="2011" name="Genome Res.">
        <title>Phylogeny-wide analysis of social amoeba genomes highlights ancient origins for complex intercellular communication.</title>
        <authorList>
            <person name="Heidel A.J."/>
            <person name="Lawal H.M."/>
            <person name="Felder M."/>
            <person name="Schilde C."/>
            <person name="Helps N.R."/>
            <person name="Tunggal B."/>
            <person name="Rivero F."/>
            <person name="John U."/>
            <person name="Schleicher M."/>
            <person name="Eichinger L."/>
            <person name="Platzer M."/>
            <person name="Noegel A.A."/>
            <person name="Schaap P."/>
            <person name="Gloeckner G."/>
        </authorList>
    </citation>
    <scope>NUCLEOTIDE SEQUENCE [LARGE SCALE GENOMIC DNA]</scope>
    <source>
        <strain evidence="13">SH3</strain>
    </source>
</reference>
<keyword evidence="4" id="KW-0964">Secreted</keyword>
<keyword evidence="6 9" id="KW-0472">Membrane</keyword>
<dbReference type="PROSITE" id="PS01186">
    <property type="entry name" value="EGF_2"/>
    <property type="match status" value="1"/>
</dbReference>